<feature type="non-terminal residue" evidence="1">
    <location>
        <position position="1"/>
    </location>
</feature>
<evidence type="ECO:0008006" key="2">
    <source>
        <dbReference type="Google" id="ProtNLM"/>
    </source>
</evidence>
<dbReference type="Gene3D" id="2.120.10.30">
    <property type="entry name" value="TolB, C-terminal domain"/>
    <property type="match status" value="1"/>
</dbReference>
<protein>
    <recommendedName>
        <fullName evidence="2">Dipeptidylpeptidase IV N-terminal domain-containing protein</fullName>
    </recommendedName>
</protein>
<dbReference type="InterPro" id="IPR011042">
    <property type="entry name" value="6-blade_b-propeller_TolB-like"/>
</dbReference>
<dbReference type="AlphaFoldDB" id="X1N7P8"/>
<accession>X1N7P8</accession>
<dbReference type="EMBL" id="BARV01017696">
    <property type="protein sequence ID" value="GAI26246.1"/>
    <property type="molecule type" value="Genomic_DNA"/>
</dbReference>
<sequence>DMRKQLMLIRPEWSKDSKHLFYARSVDDVYYIASLNIATGQMYAHLFSSLGTSAVSPDGKWLASLIEADSDKVLLTLNRIDGSAHKYYKLDLEMDGGQGLFLTLMWAPDSKHILVPVKEEFWLVDADTGDIKKYGDPSRDKIAYPTFSLVDNKLYYVAIRESADPNAPEETVSLKCMNLEDRKTRTVFQLSNLPDISDGGILSISPNGKMVLLRCVMEDKSGNKKSALIFWDGKTQKIVETDPLAD</sequence>
<gene>
    <name evidence="1" type="ORF">S06H3_30092</name>
</gene>
<proteinExistence type="predicted"/>
<reference evidence="1" key="1">
    <citation type="journal article" date="2014" name="Front. Microbiol.">
        <title>High frequency of phylogenetically diverse reductive dehalogenase-homologous genes in deep subseafloor sedimentary metagenomes.</title>
        <authorList>
            <person name="Kawai M."/>
            <person name="Futagami T."/>
            <person name="Toyoda A."/>
            <person name="Takaki Y."/>
            <person name="Nishi S."/>
            <person name="Hori S."/>
            <person name="Arai W."/>
            <person name="Tsubouchi T."/>
            <person name="Morono Y."/>
            <person name="Uchiyama I."/>
            <person name="Ito T."/>
            <person name="Fujiyama A."/>
            <person name="Inagaki F."/>
            <person name="Takami H."/>
        </authorList>
    </citation>
    <scope>NUCLEOTIDE SEQUENCE</scope>
    <source>
        <strain evidence="1">Expedition CK06-06</strain>
    </source>
</reference>
<evidence type="ECO:0000313" key="1">
    <source>
        <dbReference type="EMBL" id="GAI26246.1"/>
    </source>
</evidence>
<name>X1N7P8_9ZZZZ</name>
<dbReference type="SUPFAM" id="SSF69304">
    <property type="entry name" value="Tricorn protease N-terminal domain"/>
    <property type="match status" value="1"/>
</dbReference>
<comment type="caution">
    <text evidence="1">The sequence shown here is derived from an EMBL/GenBank/DDBJ whole genome shotgun (WGS) entry which is preliminary data.</text>
</comment>
<organism evidence="1">
    <name type="scientific">marine sediment metagenome</name>
    <dbReference type="NCBI Taxonomy" id="412755"/>
    <lineage>
        <taxon>unclassified sequences</taxon>
        <taxon>metagenomes</taxon>
        <taxon>ecological metagenomes</taxon>
    </lineage>
</organism>